<dbReference type="Pfam" id="PF07734">
    <property type="entry name" value="FBA_1"/>
    <property type="match status" value="1"/>
</dbReference>
<protein>
    <recommendedName>
        <fullName evidence="1">F-box domain-containing protein</fullName>
    </recommendedName>
</protein>
<dbReference type="SUPFAM" id="SSF50965">
    <property type="entry name" value="Galactose oxidase, central domain"/>
    <property type="match status" value="1"/>
</dbReference>
<dbReference type="NCBIfam" id="TIGR01640">
    <property type="entry name" value="F_box_assoc_1"/>
    <property type="match status" value="1"/>
</dbReference>
<dbReference type="InterPro" id="IPR017451">
    <property type="entry name" value="F-box-assoc_interact_dom"/>
</dbReference>
<dbReference type="PANTHER" id="PTHR31672:SF13">
    <property type="entry name" value="F-BOX PROTEIN CPR30-LIKE"/>
    <property type="match status" value="1"/>
</dbReference>
<dbReference type="InterPro" id="IPR050796">
    <property type="entry name" value="SCF_F-box_component"/>
</dbReference>
<dbReference type="PANTHER" id="PTHR31672">
    <property type="entry name" value="BNACNNG10540D PROTEIN"/>
    <property type="match status" value="1"/>
</dbReference>
<comment type="caution">
    <text evidence="2">The sequence shown here is derived from an EMBL/GenBank/DDBJ whole genome shotgun (WGS) entry which is preliminary data.</text>
</comment>
<dbReference type="Gene3D" id="1.20.1280.50">
    <property type="match status" value="1"/>
</dbReference>
<dbReference type="SUPFAM" id="SSF81383">
    <property type="entry name" value="F-box domain"/>
    <property type="match status" value="1"/>
</dbReference>
<dbReference type="CDD" id="cd22157">
    <property type="entry name" value="F-box_AtFBW1-like"/>
    <property type="match status" value="1"/>
</dbReference>
<dbReference type="Proteomes" id="UP001341840">
    <property type="component" value="Unassembled WGS sequence"/>
</dbReference>
<dbReference type="EMBL" id="JASCZI010000003">
    <property type="protein sequence ID" value="MED6106085.1"/>
    <property type="molecule type" value="Genomic_DNA"/>
</dbReference>
<dbReference type="InterPro" id="IPR006527">
    <property type="entry name" value="F-box-assoc_dom_typ1"/>
</dbReference>
<dbReference type="SMART" id="SM00256">
    <property type="entry name" value="FBOX"/>
    <property type="match status" value="1"/>
</dbReference>
<keyword evidence="3" id="KW-1185">Reference proteome</keyword>
<feature type="domain" description="F-box" evidence="1">
    <location>
        <begin position="21"/>
        <end position="60"/>
    </location>
</feature>
<evidence type="ECO:0000259" key="1">
    <source>
        <dbReference type="SMART" id="SM00256"/>
    </source>
</evidence>
<evidence type="ECO:0000313" key="2">
    <source>
        <dbReference type="EMBL" id="MED6106085.1"/>
    </source>
</evidence>
<dbReference type="InterPro" id="IPR001810">
    <property type="entry name" value="F-box_dom"/>
</dbReference>
<proteinExistence type="predicted"/>
<dbReference type="InterPro" id="IPR036047">
    <property type="entry name" value="F-box-like_dom_sf"/>
</dbReference>
<dbReference type="InterPro" id="IPR011043">
    <property type="entry name" value="Gal_Oxase/kelch_b-propeller"/>
</dbReference>
<name>A0ABU6Q3L0_9FABA</name>
<evidence type="ECO:0000313" key="3">
    <source>
        <dbReference type="Proteomes" id="UP001341840"/>
    </source>
</evidence>
<organism evidence="2 3">
    <name type="scientific">Stylosanthes scabra</name>
    <dbReference type="NCBI Taxonomy" id="79078"/>
    <lineage>
        <taxon>Eukaryota</taxon>
        <taxon>Viridiplantae</taxon>
        <taxon>Streptophyta</taxon>
        <taxon>Embryophyta</taxon>
        <taxon>Tracheophyta</taxon>
        <taxon>Spermatophyta</taxon>
        <taxon>Magnoliopsida</taxon>
        <taxon>eudicotyledons</taxon>
        <taxon>Gunneridae</taxon>
        <taxon>Pentapetalae</taxon>
        <taxon>rosids</taxon>
        <taxon>fabids</taxon>
        <taxon>Fabales</taxon>
        <taxon>Fabaceae</taxon>
        <taxon>Papilionoideae</taxon>
        <taxon>50 kb inversion clade</taxon>
        <taxon>dalbergioids sensu lato</taxon>
        <taxon>Dalbergieae</taxon>
        <taxon>Pterocarpus clade</taxon>
        <taxon>Stylosanthes</taxon>
    </lineage>
</organism>
<dbReference type="Pfam" id="PF00646">
    <property type="entry name" value="F-box"/>
    <property type="match status" value="1"/>
</dbReference>
<gene>
    <name evidence="2" type="ORF">PIB30_001481</name>
</gene>
<reference evidence="2 3" key="1">
    <citation type="journal article" date="2023" name="Plants (Basel)">
        <title>Bridging the Gap: Combining Genomics and Transcriptomics Approaches to Understand Stylosanthes scabra, an Orphan Legume from the Brazilian Caatinga.</title>
        <authorList>
            <person name="Ferreira-Neto J.R.C."/>
            <person name="da Silva M.D."/>
            <person name="Binneck E."/>
            <person name="de Melo N.F."/>
            <person name="da Silva R.H."/>
            <person name="de Melo A.L.T.M."/>
            <person name="Pandolfi V."/>
            <person name="Bustamante F.O."/>
            <person name="Brasileiro-Vidal A.C."/>
            <person name="Benko-Iseppon A.M."/>
        </authorList>
    </citation>
    <scope>NUCLEOTIDE SEQUENCE [LARGE SCALE GENOMIC DNA]</scope>
    <source>
        <tissue evidence="2">Leaves</tissue>
    </source>
</reference>
<sequence>MEQEKEKKKQNQNQISIHDILPLDLIQRILLRLPVKKLARLRCVSKLWCSLTSDPHLAELHLQHSPEPTLACLFIEPFGEAHLVHPEELFTDRYYEIEDVSLPFKKTNPPSIVCVMGSCRGFILLNVRPHFLVVWNPLTGSRKKISYSFIVSRSVRPSWATMFQGVPALYGLGYDASQDDYLVVVGWLDINYNHHLDYFSLRTNSWINLDAALPKPLDSRGWKCRGLFLNGSIHWLMWSSHHKVDSEALLTFDLKERSFSMISIPEQLLTFRQYRDADLGLLGGCLAIYCRGYDADKTDIWVMKDYKVHSSWTLCVIPGLDVKPLCLSNGGDIIALDCLPPLQYRRLWFAKYNLREDLLQRFECPPLDPYHLHHENYYVYTESLLLLPSYSKHKKKKKEKKKKKVM</sequence>
<accession>A0ABU6Q3L0</accession>